<comment type="caution">
    <text evidence="2">The sequence shown here is derived from an EMBL/GenBank/DDBJ whole genome shotgun (WGS) entry which is preliminary data.</text>
</comment>
<dbReference type="EMBL" id="WUEK01000002">
    <property type="protein sequence ID" value="MXG88813.1"/>
    <property type="molecule type" value="Genomic_DNA"/>
</dbReference>
<dbReference type="InterPro" id="IPR037026">
    <property type="entry name" value="Vgr_OB-fold_dom_sf"/>
</dbReference>
<keyword evidence="3" id="KW-1185">Reference proteome</keyword>
<sequence>MSQPASAEPGDGYALVLTVDGSALSARVLEQVVTIRVDRALGIVGRATVKLWDDEFSLSSSQTFSLGKQVEVATYGAGSEKLFSGTITSVGMEVSARGRELVVVADDPGTALMRPMKTKGADKVKPSDLVQEIAKDAGLSVDIEADCVGGAQPYLLKVGSGLAYLETLCARTGAVWWFEGEKLMVRGPEQPIRTTSLTFEKELVSFNVKATAAAQSGYEVRGWDVAQKATVVGRAEVRRAGMEEESHFVGGAAGRPGDRSTSGRSVLVRDAAPLTQTEAEKIAKVRAAELARSAVVVRGTCLGVAKLGPNVDVKIANVGPGSGTYRVTHVEHVYSASGLVTHFTAGPLRRAGLVDTLGPRPDDAGMRVDHVLVALVTNNKDPDNMGRVRVKIPDLSDEVESQWARVAMVGAGGTESKGRGVFFLPEVNDEVLVTFEAGDTRRPIVLGGLYGGKASSPLTASQAVANGDVSKRQIVSRLGHTIELADGTQPAEKHVQLKTADGQLLRVGSDKVTIDSAGKPIEILGASGSSIKVDASGAVTIEGSKIVLKSASGPVQVEGVQVNVKGSGPVTVESQSQMTVKGGAATSVSSSGILEVKGTMVKIN</sequence>
<evidence type="ECO:0000259" key="1">
    <source>
        <dbReference type="Pfam" id="PF04717"/>
    </source>
</evidence>
<evidence type="ECO:0000313" key="3">
    <source>
        <dbReference type="Proteomes" id="UP000473325"/>
    </source>
</evidence>
<proteinExistence type="predicted"/>
<dbReference type="Pfam" id="PF04717">
    <property type="entry name" value="Phage_base_V"/>
    <property type="match status" value="1"/>
</dbReference>
<protein>
    <recommendedName>
        <fullName evidence="1">Gp5/Type VI secretion system Vgr protein OB-fold domain-containing protein</fullName>
    </recommendedName>
</protein>
<name>A0A6L7ENA9_9ACTN</name>
<dbReference type="RefSeq" id="WP_160875548.1">
    <property type="nucleotide sequence ID" value="NZ_WUEK01000002.1"/>
</dbReference>
<dbReference type="Gene3D" id="2.40.50.230">
    <property type="entry name" value="Gp5 N-terminal domain"/>
    <property type="match status" value="1"/>
</dbReference>
<dbReference type="Proteomes" id="UP000473325">
    <property type="component" value="Unassembled WGS sequence"/>
</dbReference>
<dbReference type="InterPro" id="IPR006531">
    <property type="entry name" value="Gp5/Vgr_OB"/>
</dbReference>
<gene>
    <name evidence="2" type="ORF">GRQ65_04535</name>
</gene>
<accession>A0A6L7ENA9</accession>
<dbReference type="SUPFAM" id="SSF69279">
    <property type="entry name" value="Phage tail proteins"/>
    <property type="match status" value="1"/>
</dbReference>
<dbReference type="AlphaFoldDB" id="A0A6L7ENA9"/>
<feature type="domain" description="Gp5/Type VI secretion system Vgr protein OB-fold" evidence="1">
    <location>
        <begin position="373"/>
        <end position="450"/>
    </location>
</feature>
<organism evidence="2 3">
    <name type="scientific">Nocardioides flavescens</name>
    <dbReference type="NCBI Taxonomy" id="2691959"/>
    <lineage>
        <taxon>Bacteria</taxon>
        <taxon>Bacillati</taxon>
        <taxon>Actinomycetota</taxon>
        <taxon>Actinomycetes</taxon>
        <taxon>Propionibacteriales</taxon>
        <taxon>Nocardioidaceae</taxon>
        <taxon>Nocardioides</taxon>
    </lineage>
</organism>
<reference evidence="2 3" key="1">
    <citation type="submission" date="2019-12" db="EMBL/GenBank/DDBJ databases">
        <authorList>
            <person name="Kun Z."/>
        </authorList>
    </citation>
    <scope>NUCLEOTIDE SEQUENCE [LARGE SCALE GENOMIC DNA]</scope>
    <source>
        <strain evidence="2 3">YIM 123512</strain>
    </source>
</reference>
<evidence type="ECO:0000313" key="2">
    <source>
        <dbReference type="EMBL" id="MXG88813.1"/>
    </source>
</evidence>
<dbReference type="SUPFAM" id="SSF69255">
    <property type="entry name" value="gp5 N-terminal domain-like"/>
    <property type="match status" value="1"/>
</dbReference>